<proteinExistence type="predicted"/>
<feature type="transmembrane region" description="Helical" evidence="1">
    <location>
        <begin position="28"/>
        <end position="55"/>
    </location>
</feature>
<dbReference type="STRING" id="1423734.FC83_GL000514"/>
<dbReference type="Pfam" id="PF06161">
    <property type="entry name" value="DUF975"/>
    <property type="match status" value="1"/>
</dbReference>
<feature type="transmembrane region" description="Helical" evidence="1">
    <location>
        <begin position="200"/>
        <end position="226"/>
    </location>
</feature>
<keyword evidence="1" id="KW-0812">Transmembrane</keyword>
<dbReference type="AlphaFoldDB" id="X0PHF4"/>
<evidence type="ECO:0000313" key="3">
    <source>
        <dbReference type="Proteomes" id="UP000051236"/>
    </source>
</evidence>
<feature type="transmembrane region" description="Helical" evidence="1">
    <location>
        <begin position="89"/>
        <end position="112"/>
    </location>
</feature>
<dbReference type="RefSeq" id="WP_035455424.1">
    <property type="nucleotide sequence ID" value="NZ_AZGA01000009.1"/>
</dbReference>
<dbReference type="OrthoDB" id="9784844at2"/>
<dbReference type="PANTHER" id="PTHR40076:SF1">
    <property type="entry name" value="MEMBRANE PROTEIN"/>
    <property type="match status" value="1"/>
</dbReference>
<protein>
    <submittedName>
        <fullName evidence="2">Integral membrane protein</fullName>
    </submittedName>
</protein>
<dbReference type="Proteomes" id="UP000051236">
    <property type="component" value="Unassembled WGS sequence"/>
</dbReference>
<keyword evidence="3" id="KW-1185">Reference proteome</keyword>
<sequence>MKISIGALKRQVKATFKDNWVTAVQVTFVPALLSTLASIIILLAVIILMSVLVYAGNQLLNDAPRSVQDVQQSLNGGTWQFTGQMGRGLVTNLIGVLMFSGIQFTFLDWLRQKDAVPEHPFKSAFQGFTGKYIGRLLVLGLLINVFTSLWTLLLIIPGIIMSYAYRMTYFIYKDRYDEDLSFLQTISASKALMKGHKWQLFLLDLSFIGWFILGFIGLGIPLFWVYPYYQGTIAAFYDALVQEPKEATAVAAA</sequence>
<organism evidence="2 3">
    <name type="scientific">Agrilactobacillus composti DSM 18527 = JCM 14202</name>
    <dbReference type="NCBI Taxonomy" id="1423734"/>
    <lineage>
        <taxon>Bacteria</taxon>
        <taxon>Bacillati</taxon>
        <taxon>Bacillota</taxon>
        <taxon>Bacilli</taxon>
        <taxon>Lactobacillales</taxon>
        <taxon>Lactobacillaceae</taxon>
        <taxon>Agrilactobacillus</taxon>
    </lineage>
</organism>
<dbReference type="InterPro" id="IPR010380">
    <property type="entry name" value="DUF975"/>
</dbReference>
<gene>
    <name evidence="2" type="ORF">FC83_GL000514</name>
</gene>
<keyword evidence="1" id="KW-0472">Membrane</keyword>
<accession>X0PHF4</accession>
<comment type="caution">
    <text evidence="2">The sequence shown here is derived from an EMBL/GenBank/DDBJ whole genome shotgun (WGS) entry which is preliminary data.</text>
</comment>
<dbReference type="PANTHER" id="PTHR40076">
    <property type="entry name" value="MEMBRANE PROTEIN-RELATED"/>
    <property type="match status" value="1"/>
</dbReference>
<evidence type="ECO:0000256" key="1">
    <source>
        <dbReference type="SAM" id="Phobius"/>
    </source>
</evidence>
<name>X0PHF4_9LACO</name>
<reference evidence="2 3" key="1">
    <citation type="journal article" date="2015" name="Genome Announc.">
        <title>Expanding the biotechnology potential of lactobacilli through comparative genomics of 213 strains and associated genera.</title>
        <authorList>
            <person name="Sun Z."/>
            <person name="Harris H.M."/>
            <person name="McCann A."/>
            <person name="Guo C."/>
            <person name="Argimon S."/>
            <person name="Zhang W."/>
            <person name="Yang X."/>
            <person name="Jeffery I.B."/>
            <person name="Cooney J.C."/>
            <person name="Kagawa T.F."/>
            <person name="Liu W."/>
            <person name="Song Y."/>
            <person name="Salvetti E."/>
            <person name="Wrobel A."/>
            <person name="Rasinkangas P."/>
            <person name="Parkhill J."/>
            <person name="Rea M.C."/>
            <person name="O'Sullivan O."/>
            <person name="Ritari J."/>
            <person name="Douillard F.P."/>
            <person name="Paul Ross R."/>
            <person name="Yang R."/>
            <person name="Briner A.E."/>
            <person name="Felis G.E."/>
            <person name="de Vos W.M."/>
            <person name="Barrangou R."/>
            <person name="Klaenhammer T.R."/>
            <person name="Caufield P.W."/>
            <person name="Cui Y."/>
            <person name="Zhang H."/>
            <person name="O'Toole P.W."/>
        </authorList>
    </citation>
    <scope>NUCLEOTIDE SEQUENCE [LARGE SCALE GENOMIC DNA]</scope>
    <source>
        <strain evidence="2 3">DSM 18527</strain>
    </source>
</reference>
<keyword evidence="1" id="KW-1133">Transmembrane helix</keyword>
<dbReference type="PATRIC" id="fig|1423734.3.peg.516"/>
<feature type="transmembrane region" description="Helical" evidence="1">
    <location>
        <begin position="132"/>
        <end position="165"/>
    </location>
</feature>
<dbReference type="EMBL" id="AZGA01000009">
    <property type="protein sequence ID" value="KRM35956.1"/>
    <property type="molecule type" value="Genomic_DNA"/>
</dbReference>
<evidence type="ECO:0000313" key="2">
    <source>
        <dbReference type="EMBL" id="KRM35956.1"/>
    </source>
</evidence>
<dbReference type="eggNOG" id="COG5523">
    <property type="taxonomic scope" value="Bacteria"/>
</dbReference>